<dbReference type="InterPro" id="IPR043519">
    <property type="entry name" value="NT_sf"/>
</dbReference>
<evidence type="ECO:0000259" key="1">
    <source>
        <dbReference type="Pfam" id="PF01909"/>
    </source>
</evidence>
<gene>
    <name evidence="2" type="ordered locus">Tter_0749</name>
</gene>
<dbReference type="OrthoDB" id="4212332at2"/>
<dbReference type="HOGENOM" id="CLU_1093882_0_0_0"/>
<dbReference type="GO" id="GO:0016779">
    <property type="term" value="F:nucleotidyltransferase activity"/>
    <property type="evidence" value="ECO:0007669"/>
    <property type="project" value="InterPro"/>
</dbReference>
<dbReference type="Proteomes" id="UP000000323">
    <property type="component" value="Chromosome 1"/>
</dbReference>
<dbReference type="Pfam" id="PF01909">
    <property type="entry name" value="NTP_transf_2"/>
    <property type="match status" value="1"/>
</dbReference>
<dbReference type="eggNOG" id="ENOG5033AU9">
    <property type="taxonomic scope" value="Bacteria"/>
</dbReference>
<accession>D1CFG0</accession>
<organism evidence="2 3">
    <name type="scientific">Thermobaculum terrenum (strain ATCC BAA-798 / CCMEE 7001 / YNP1)</name>
    <dbReference type="NCBI Taxonomy" id="525904"/>
    <lineage>
        <taxon>Bacteria</taxon>
        <taxon>Bacillati</taxon>
        <taxon>Chloroflexota</taxon>
        <taxon>Chloroflexia</taxon>
        <taxon>Candidatus Thermobaculales</taxon>
        <taxon>Candidatus Thermobaculaceae</taxon>
        <taxon>Thermobaculum</taxon>
    </lineage>
</organism>
<name>D1CFG0_THET1</name>
<protein>
    <recommendedName>
        <fullName evidence="1">Polymerase nucleotidyl transferase domain-containing protein</fullName>
    </recommendedName>
</protein>
<reference evidence="3" key="1">
    <citation type="journal article" date="2010" name="Stand. Genomic Sci.">
        <title>Complete genome sequence of 'Thermobaculum terrenum' type strain (YNP1).</title>
        <authorList>
            <person name="Kiss H."/>
            <person name="Cleland D."/>
            <person name="Lapidus A."/>
            <person name="Lucas S."/>
            <person name="Glavina Del Rio T."/>
            <person name="Nolan M."/>
            <person name="Tice H."/>
            <person name="Han C."/>
            <person name="Goodwin L."/>
            <person name="Pitluck S."/>
            <person name="Liolios K."/>
            <person name="Ivanova N."/>
            <person name="Mavromatis K."/>
            <person name="Ovchinnikova G."/>
            <person name="Pati A."/>
            <person name="Chen A."/>
            <person name="Palaniappan K."/>
            <person name="Land M."/>
            <person name="Hauser L."/>
            <person name="Chang Y."/>
            <person name="Jeffries C."/>
            <person name="Lu M."/>
            <person name="Brettin T."/>
            <person name="Detter J."/>
            <person name="Goker M."/>
            <person name="Tindall B."/>
            <person name="Beck B."/>
            <person name="McDermott T."/>
            <person name="Woyke T."/>
            <person name="Bristow J."/>
            <person name="Eisen J."/>
            <person name="Markowitz V."/>
            <person name="Hugenholtz P."/>
            <person name="Kyrpides N."/>
            <person name="Klenk H."/>
            <person name="Cheng J."/>
        </authorList>
    </citation>
    <scope>NUCLEOTIDE SEQUENCE [LARGE SCALE GENOMIC DNA]</scope>
    <source>
        <strain evidence="3">ATCC BAA-798 / YNP1</strain>
    </source>
</reference>
<evidence type="ECO:0000313" key="2">
    <source>
        <dbReference type="EMBL" id="ACZ41666.1"/>
    </source>
</evidence>
<dbReference type="EMBL" id="CP001825">
    <property type="protein sequence ID" value="ACZ41666.1"/>
    <property type="molecule type" value="Genomic_DNA"/>
</dbReference>
<sequence>MEGNKEQVNELVIRLSGELAAQGAAAVILLGSNARGDADSRSDIDIYALGEGPGYTLRIIDNRLVSISWHKMEDEYLAFHAPERAVYTVPAWRDAVILYDPSGIADQIKRHALEWTWEEIDPKRIDRYVADEITGLAEEVVKLVVSMDKHNWTNAAAQRSVLALRIPVILAVQKKILYRSENEVWDKISNIMGHKFSQAMKQALLCDGVVLTESCQAALDMYYIAAQEVYKMLSPRQKEVVDYACTIAKCSKTN</sequence>
<dbReference type="SUPFAM" id="SSF81301">
    <property type="entry name" value="Nucleotidyltransferase"/>
    <property type="match status" value="1"/>
</dbReference>
<proteinExistence type="predicted"/>
<keyword evidence="3" id="KW-1185">Reference proteome</keyword>
<dbReference type="AlphaFoldDB" id="D1CFG0"/>
<dbReference type="Gene3D" id="3.30.460.10">
    <property type="entry name" value="Beta Polymerase, domain 2"/>
    <property type="match status" value="1"/>
</dbReference>
<dbReference type="RefSeq" id="WP_012874701.1">
    <property type="nucleotide sequence ID" value="NC_013525.1"/>
</dbReference>
<evidence type="ECO:0000313" key="3">
    <source>
        <dbReference type="Proteomes" id="UP000000323"/>
    </source>
</evidence>
<dbReference type="STRING" id="525904.Tter_0749"/>
<dbReference type="CDD" id="cd05403">
    <property type="entry name" value="NT_KNTase_like"/>
    <property type="match status" value="1"/>
</dbReference>
<feature type="domain" description="Polymerase nucleotidyl transferase" evidence="1">
    <location>
        <begin position="24"/>
        <end position="72"/>
    </location>
</feature>
<dbReference type="KEGG" id="ttr:Tter_0749"/>
<dbReference type="InterPro" id="IPR002934">
    <property type="entry name" value="Polymerase_NTP_transf_dom"/>
</dbReference>